<dbReference type="InterPro" id="IPR055298">
    <property type="entry name" value="AtLOH3-like"/>
</dbReference>
<sequence length="745" mass="84875">MVEGEPQVQETIIEEIENSRPSSPPPVLSPPPPPPPPPPQVYDINRLPHDPGQRLPIQSYPANDQDAIRRAYILKCPFKPYAHKKGKLEKDIAASIFIKEDSAFCFLCYLFNKGNGADTFIANGWRNWNLGEKALMKHEVFESHKAAQERHIGFINPKVAIDYNIDKWSDEDLHLYKIRLTYSIRCLKFLLHQGLAFRGHDENEGSSNRGNFIELLKFLAANSEEVNKYVLKNAPGNCTLTSLDIQMQIIHCCAIETRKKIIEELGDEPYAILADESTLCLRYVDDLGRPCEHFIGVVHVNDTSSLSLNKAIEALFVSHGLAMTQIRGQGYDGASNMKGGIKGLKTLIMQESPSAYYVHCFAHQLQLVLVAVAKGNTDCKGFFDQVSVLLNIVSVSCKRHGMLRNARLEQITKVLECGELDTGSGLNQEMGLPRPGETRWGSHYKTVCNIISMYPSIRDADWTKIHFMVGAFESFEFVFIAHLMFIILGYTNELSECLQRREQDMLNAISLVNVVKSIMQQLRSDGWNQFLQRVTLFCSKHGVQVPAMENNYVPYGKSARYARNQTNDDHFRREVYIGVIDQISQELDYRFDEINMELLSCISALNPSDSFASFDAQKVRRLAEFYPNDIKGNNVLRIEMQLDNFIDDIRQDLVKTKRHKVYDMVYLLLKLVLLLSVATASVERVFSALTLVKPKLRNKLGDSLLDDCLVTFFERDIFAQVDEDDIIETFMASRNRRPDKNKRNH</sequence>
<dbReference type="SUPFAM" id="SSF53098">
    <property type="entry name" value="Ribonuclease H-like"/>
    <property type="match status" value="1"/>
</dbReference>
<feature type="compositionally biased region" description="Pro residues" evidence="1">
    <location>
        <begin position="22"/>
        <end position="40"/>
    </location>
</feature>
<dbReference type="SMART" id="SM00597">
    <property type="entry name" value="ZnF_TTF"/>
    <property type="match status" value="1"/>
</dbReference>
<feature type="domain" description="TTF-type" evidence="2">
    <location>
        <begin position="85"/>
        <end position="167"/>
    </location>
</feature>
<name>A0A8T0RD66_PANVG</name>
<dbReference type="Proteomes" id="UP000823388">
    <property type="component" value="Chromosome 6K"/>
</dbReference>
<dbReference type="SUPFAM" id="SSF101447">
    <property type="entry name" value="Formin homology 2 domain (FH2 domain)"/>
    <property type="match status" value="1"/>
</dbReference>
<reference evidence="3" key="1">
    <citation type="submission" date="2020-05" db="EMBL/GenBank/DDBJ databases">
        <title>WGS assembly of Panicum virgatum.</title>
        <authorList>
            <person name="Lovell J.T."/>
            <person name="Jenkins J."/>
            <person name="Shu S."/>
            <person name="Juenger T.E."/>
            <person name="Schmutz J."/>
        </authorList>
    </citation>
    <scope>NUCLEOTIDE SEQUENCE</scope>
    <source>
        <strain evidence="3">AP13</strain>
    </source>
</reference>
<feature type="region of interest" description="Disordered" evidence="1">
    <location>
        <begin position="1"/>
        <end position="48"/>
    </location>
</feature>
<comment type="caution">
    <text evidence="3">The sequence shown here is derived from an EMBL/GenBank/DDBJ whole genome shotgun (WGS) entry which is preliminary data.</text>
</comment>
<gene>
    <name evidence="3" type="ORF">PVAP13_6KG243806</name>
</gene>
<dbReference type="Pfam" id="PF14291">
    <property type="entry name" value="DUF4371"/>
    <property type="match status" value="1"/>
</dbReference>
<dbReference type="PANTHER" id="PTHR11697">
    <property type="entry name" value="GENERAL TRANSCRIPTION FACTOR 2-RELATED ZINC FINGER PROTEIN"/>
    <property type="match status" value="1"/>
</dbReference>
<evidence type="ECO:0000313" key="4">
    <source>
        <dbReference type="Proteomes" id="UP000823388"/>
    </source>
</evidence>
<proteinExistence type="predicted"/>
<evidence type="ECO:0000259" key="2">
    <source>
        <dbReference type="SMART" id="SM00597"/>
    </source>
</evidence>
<protein>
    <recommendedName>
        <fullName evidence="2">TTF-type domain-containing protein</fullName>
    </recommendedName>
</protein>
<dbReference type="EMBL" id="CM029047">
    <property type="protein sequence ID" value="KAG2583801.1"/>
    <property type="molecule type" value="Genomic_DNA"/>
</dbReference>
<dbReference type="PANTHER" id="PTHR11697:SF230">
    <property type="entry name" value="ZINC FINGER, MYM DOMAIN CONTAINING 1"/>
    <property type="match status" value="1"/>
</dbReference>
<dbReference type="InterPro" id="IPR006580">
    <property type="entry name" value="Znf_TTF"/>
</dbReference>
<evidence type="ECO:0000256" key="1">
    <source>
        <dbReference type="SAM" id="MobiDB-lite"/>
    </source>
</evidence>
<accession>A0A8T0RD66</accession>
<dbReference type="AlphaFoldDB" id="A0A8T0RD66"/>
<keyword evidence="4" id="KW-1185">Reference proteome</keyword>
<dbReference type="InterPro" id="IPR025398">
    <property type="entry name" value="DUF4371"/>
</dbReference>
<organism evidence="3 4">
    <name type="scientific">Panicum virgatum</name>
    <name type="common">Blackwell switchgrass</name>
    <dbReference type="NCBI Taxonomy" id="38727"/>
    <lineage>
        <taxon>Eukaryota</taxon>
        <taxon>Viridiplantae</taxon>
        <taxon>Streptophyta</taxon>
        <taxon>Embryophyta</taxon>
        <taxon>Tracheophyta</taxon>
        <taxon>Spermatophyta</taxon>
        <taxon>Magnoliopsida</taxon>
        <taxon>Liliopsida</taxon>
        <taxon>Poales</taxon>
        <taxon>Poaceae</taxon>
        <taxon>PACMAD clade</taxon>
        <taxon>Panicoideae</taxon>
        <taxon>Panicodae</taxon>
        <taxon>Paniceae</taxon>
        <taxon>Panicinae</taxon>
        <taxon>Panicum</taxon>
        <taxon>Panicum sect. Hiantes</taxon>
    </lineage>
</organism>
<dbReference type="InterPro" id="IPR012337">
    <property type="entry name" value="RNaseH-like_sf"/>
</dbReference>
<evidence type="ECO:0000313" key="3">
    <source>
        <dbReference type="EMBL" id="KAG2583801.1"/>
    </source>
</evidence>